<evidence type="ECO:0000313" key="2">
    <source>
        <dbReference type="Proteomes" id="UP001732700"/>
    </source>
</evidence>
<name>A0ACD5W885_AVESA</name>
<reference evidence="1" key="2">
    <citation type="submission" date="2025-09" db="UniProtKB">
        <authorList>
            <consortium name="EnsemblPlants"/>
        </authorList>
    </citation>
    <scope>IDENTIFICATION</scope>
</reference>
<accession>A0ACD5W885</accession>
<reference evidence="1" key="1">
    <citation type="submission" date="2021-05" db="EMBL/GenBank/DDBJ databases">
        <authorList>
            <person name="Scholz U."/>
            <person name="Mascher M."/>
            <person name="Fiebig A."/>
        </authorList>
    </citation>
    <scope>NUCLEOTIDE SEQUENCE [LARGE SCALE GENOMIC DNA]</scope>
</reference>
<proteinExistence type="predicted"/>
<protein>
    <submittedName>
        <fullName evidence="1">Uncharacterized protein</fullName>
    </submittedName>
</protein>
<evidence type="ECO:0000313" key="1">
    <source>
        <dbReference type="EnsemblPlants" id="AVESA.00010b.r2.4AG0574600.1.CDS"/>
    </source>
</evidence>
<dbReference type="EnsemblPlants" id="AVESA.00010b.r2.4AG0574600.1">
    <property type="protein sequence ID" value="AVESA.00010b.r2.4AG0574600.1.CDS"/>
    <property type="gene ID" value="AVESA.00010b.r2.4AG0574600"/>
</dbReference>
<keyword evidence="2" id="KW-1185">Reference proteome</keyword>
<sequence length="175" mass="18789">MILASSDHTLLYQTANRSSMTSISTHEHDDAAATSHVHNAPVVTRDPEVAADVGKGTTAAAAKETSAEEEQAAAAARREVFLLAGIRKLIKSFRSLSHIFEIYKEGEDEEEDIQIGFPTDVQHVAHIGLDGSSSNVASLRGVEGARDLFSLSTNLSLQQFEFAMASLAAHDNRSP</sequence>
<organism evidence="1 2">
    <name type="scientific">Avena sativa</name>
    <name type="common">Oat</name>
    <dbReference type="NCBI Taxonomy" id="4498"/>
    <lineage>
        <taxon>Eukaryota</taxon>
        <taxon>Viridiplantae</taxon>
        <taxon>Streptophyta</taxon>
        <taxon>Embryophyta</taxon>
        <taxon>Tracheophyta</taxon>
        <taxon>Spermatophyta</taxon>
        <taxon>Magnoliopsida</taxon>
        <taxon>Liliopsida</taxon>
        <taxon>Poales</taxon>
        <taxon>Poaceae</taxon>
        <taxon>BOP clade</taxon>
        <taxon>Pooideae</taxon>
        <taxon>Poodae</taxon>
        <taxon>Poeae</taxon>
        <taxon>Poeae Chloroplast Group 1 (Aveneae type)</taxon>
        <taxon>Aveninae</taxon>
        <taxon>Avena</taxon>
    </lineage>
</organism>
<dbReference type="Proteomes" id="UP001732700">
    <property type="component" value="Chromosome 4A"/>
</dbReference>